<dbReference type="InterPro" id="IPR011029">
    <property type="entry name" value="DEATH-like_dom_sf"/>
</dbReference>
<dbReference type="EnsemblMetazoa" id="G27049.1">
    <property type="protein sequence ID" value="G27049.1:cds"/>
    <property type="gene ID" value="G27049"/>
</dbReference>
<accession>A0A8W8L944</accession>
<dbReference type="Gene3D" id="1.10.533.10">
    <property type="entry name" value="Death Domain, Fas"/>
    <property type="match status" value="4"/>
</dbReference>
<dbReference type="GO" id="GO:0042981">
    <property type="term" value="P:regulation of apoptotic process"/>
    <property type="evidence" value="ECO:0007669"/>
    <property type="project" value="InterPro"/>
</dbReference>
<evidence type="ECO:0000313" key="3">
    <source>
        <dbReference type="Proteomes" id="UP000005408"/>
    </source>
</evidence>
<dbReference type="InterPro" id="IPR001315">
    <property type="entry name" value="CARD"/>
</dbReference>
<proteinExistence type="predicted"/>
<dbReference type="AlphaFoldDB" id="A0A8W8L944"/>
<reference evidence="2" key="1">
    <citation type="submission" date="2022-08" db="UniProtKB">
        <authorList>
            <consortium name="EnsemblMetazoa"/>
        </authorList>
    </citation>
    <scope>IDENTIFICATION</scope>
    <source>
        <strain evidence="2">05x7-T-G4-1.051#20</strain>
    </source>
</reference>
<dbReference type="SUPFAM" id="SSF47986">
    <property type="entry name" value="DEATH domain"/>
    <property type="match status" value="3"/>
</dbReference>
<organism evidence="2 3">
    <name type="scientific">Magallana gigas</name>
    <name type="common">Pacific oyster</name>
    <name type="synonym">Crassostrea gigas</name>
    <dbReference type="NCBI Taxonomy" id="29159"/>
    <lineage>
        <taxon>Eukaryota</taxon>
        <taxon>Metazoa</taxon>
        <taxon>Spiralia</taxon>
        <taxon>Lophotrochozoa</taxon>
        <taxon>Mollusca</taxon>
        <taxon>Bivalvia</taxon>
        <taxon>Autobranchia</taxon>
        <taxon>Pteriomorphia</taxon>
        <taxon>Ostreida</taxon>
        <taxon>Ostreoidea</taxon>
        <taxon>Ostreidae</taxon>
        <taxon>Magallana</taxon>
    </lineage>
</organism>
<evidence type="ECO:0000313" key="2">
    <source>
        <dbReference type="EnsemblMetazoa" id="G27049.1:cds"/>
    </source>
</evidence>
<protein>
    <recommendedName>
        <fullName evidence="1">CARD domain-containing protein</fullName>
    </recommendedName>
</protein>
<name>A0A8W8L944_MAGGI</name>
<dbReference type="PROSITE" id="PS50209">
    <property type="entry name" value="CARD"/>
    <property type="match status" value="1"/>
</dbReference>
<sequence>MLQKHFAYLYMKLEPREVAHILFQSGHISLDEHDEVTECNQKIGRLRSLLAILKKNNLYTHFLCTLKFLKYISVLDTLRKKEQLENHIGEYELCIQHNFILLQTELPDPDLAKEMIEYKLDESNISDIESCRGKIRQISKLLKILLTKGAASCKELLRILEFDLKREKLVQRLKDNSTDKKRRGKPSLCSELRSLNISCLQEHEEVLLEELDPLHISDLLFEERAIEIVEHDTITEFEYRRLQITNLLKTVKENKNDCFHFFLYILQNEEYVCIRKKLERPVPEASRADDVQNELIEVRLTIKSHDGSQVEQALQDINSSSTGILEEAISKAKMDIKEVSKGSVVLQLRPLTDQAVQTLLNAKENNRLVEMIIGMLQKANITKITDGTTPVEIKVLVKYAKTGKAKSVNETSRTTLMKHRIKANKNVIVSELKSTSLVSDLRDSKAFEKNAIEYIDKVDNNDEKVKMLLSLIENGNSEVVEEFLTALKDLKNVRIVDLIDPPEIHQFIRERITSNYKNILDEMQLTFAREVLSKCIGDVDGMAETILPKKGNRRKRMNTFLQFILQEDYNVIEFEKILKNNGLGDLLRMEEIIQREHTPAQDMEVTVVKDYIPSSREEVLFESVITVSYSGKFHLL</sequence>
<evidence type="ECO:0000259" key="1">
    <source>
        <dbReference type="PROSITE" id="PS50209"/>
    </source>
</evidence>
<keyword evidence="3" id="KW-1185">Reference proteome</keyword>
<feature type="domain" description="CARD" evidence="1">
    <location>
        <begin position="408"/>
        <end position="502"/>
    </location>
</feature>
<dbReference type="Proteomes" id="UP000005408">
    <property type="component" value="Unassembled WGS sequence"/>
</dbReference>